<name>A0A1L3JDL2_9SPHN</name>
<accession>A0A1L3JDL2</accession>
<dbReference type="EMBL" id="CP018154">
    <property type="protein sequence ID" value="APG63133.1"/>
    <property type="molecule type" value="Genomic_DNA"/>
</dbReference>
<organism evidence="2 3">
    <name type="scientific">Sphingorhabdus lutea</name>
    <dbReference type="NCBI Taxonomy" id="1913578"/>
    <lineage>
        <taxon>Bacteria</taxon>
        <taxon>Pseudomonadati</taxon>
        <taxon>Pseudomonadota</taxon>
        <taxon>Alphaproteobacteria</taxon>
        <taxon>Sphingomonadales</taxon>
        <taxon>Sphingomonadaceae</taxon>
        <taxon>Sphingorhabdus</taxon>
    </lineage>
</organism>
<keyword evidence="1" id="KW-1133">Transmembrane helix</keyword>
<dbReference type="STRING" id="1913578.LPB140_10430"/>
<dbReference type="AlphaFoldDB" id="A0A1L3JDL2"/>
<keyword evidence="1" id="KW-0812">Transmembrane</keyword>
<gene>
    <name evidence="2" type="ORF">LPB140_10430</name>
</gene>
<protein>
    <submittedName>
        <fullName evidence="2">Uncharacterized protein</fullName>
    </submittedName>
</protein>
<sequence>MILRPFADENAVENAAKKSSSGLVLPSKRNAQPVTTAPASKPVKIAQFIIGLIYSKLAILFLVYIAFVLILAMNSEDGTEQTSLTKKLAAPYVQFKTAISEQEARNKQREAYAAVIGAKQAELDYEEKSKQIELEHQQALTPVLVGRDADLKKNESVSNTCQQVYASMIQNADGVTELDRTIASVVGGGSSLIGNIFGSESITNWGDQYQDEVFLEGQVRKEGIRPVTDCLKAELGENHG</sequence>
<evidence type="ECO:0000256" key="1">
    <source>
        <dbReference type="SAM" id="Phobius"/>
    </source>
</evidence>
<feature type="transmembrane region" description="Helical" evidence="1">
    <location>
        <begin position="48"/>
        <end position="73"/>
    </location>
</feature>
<keyword evidence="1" id="KW-0472">Membrane</keyword>
<reference evidence="2 3" key="1">
    <citation type="submission" date="2016-11" db="EMBL/GenBank/DDBJ databases">
        <title>Sphingorhabdus sp. LPB0140, isolated from marine environment.</title>
        <authorList>
            <person name="Kim E."/>
            <person name="Yi H."/>
        </authorList>
    </citation>
    <scope>NUCLEOTIDE SEQUENCE [LARGE SCALE GENOMIC DNA]</scope>
    <source>
        <strain evidence="2 3">LPB0140</strain>
    </source>
</reference>
<proteinExistence type="predicted"/>
<dbReference type="KEGG" id="sphl:LPB140_10430"/>
<evidence type="ECO:0000313" key="2">
    <source>
        <dbReference type="EMBL" id="APG63133.1"/>
    </source>
</evidence>
<evidence type="ECO:0000313" key="3">
    <source>
        <dbReference type="Proteomes" id="UP000242561"/>
    </source>
</evidence>
<dbReference type="RefSeq" id="WP_072559784.1">
    <property type="nucleotide sequence ID" value="NZ_CP018154.1"/>
</dbReference>
<dbReference type="Proteomes" id="UP000242561">
    <property type="component" value="Chromosome"/>
</dbReference>
<keyword evidence="3" id="KW-1185">Reference proteome</keyword>